<name>A0ABD1P8H8_9LAMI</name>
<dbReference type="PANTHER" id="PTHR23054">
    <property type="entry name" value="TERNARY COMPLEX FACTOR MIP1, LEUCINE-ZIPPER-RELATED"/>
    <property type="match status" value="1"/>
</dbReference>
<evidence type="ECO:0000259" key="1">
    <source>
        <dbReference type="Pfam" id="PF14389"/>
    </source>
</evidence>
<keyword evidence="3" id="KW-1185">Reference proteome</keyword>
<gene>
    <name evidence="2" type="ORF">Adt_43605</name>
</gene>
<dbReference type="PANTHER" id="PTHR23054:SF20">
    <property type="entry name" value="DUF547 DOMAIN-CONTAINING PROTEIN"/>
    <property type="match status" value="1"/>
</dbReference>
<comment type="caution">
    <text evidence="2">The sequence shown here is derived from an EMBL/GenBank/DDBJ whole genome shotgun (WGS) entry which is preliminary data.</text>
</comment>
<proteinExistence type="predicted"/>
<dbReference type="Proteomes" id="UP001604336">
    <property type="component" value="Unassembled WGS sequence"/>
</dbReference>
<reference evidence="3" key="1">
    <citation type="submission" date="2024-07" db="EMBL/GenBank/DDBJ databases">
        <title>Two chromosome-level genome assemblies of Korean endemic species Abeliophyllum distichum and Forsythia ovata (Oleaceae).</title>
        <authorList>
            <person name="Jang H."/>
        </authorList>
    </citation>
    <scope>NUCLEOTIDE SEQUENCE [LARGE SCALE GENOMIC DNA]</scope>
</reference>
<dbReference type="EMBL" id="JBFOLK010000014">
    <property type="protein sequence ID" value="KAL2460185.1"/>
    <property type="molecule type" value="Genomic_DNA"/>
</dbReference>
<dbReference type="Pfam" id="PF14389">
    <property type="entry name" value="Lzipper-MIP1"/>
    <property type="match status" value="1"/>
</dbReference>
<dbReference type="InterPro" id="IPR025757">
    <property type="entry name" value="MIP1_Leuzipper"/>
</dbReference>
<evidence type="ECO:0000313" key="3">
    <source>
        <dbReference type="Proteomes" id="UP001604336"/>
    </source>
</evidence>
<evidence type="ECO:0000313" key="2">
    <source>
        <dbReference type="EMBL" id="KAL2460185.1"/>
    </source>
</evidence>
<feature type="domain" description="Ternary complex factor MIP1 leucine-zipper" evidence="1">
    <location>
        <begin position="28"/>
        <end position="105"/>
    </location>
</feature>
<protein>
    <recommendedName>
        <fullName evidence="1">Ternary complex factor MIP1 leucine-zipper domain-containing protein</fullName>
    </recommendedName>
</protein>
<accession>A0ABD1P8H8</accession>
<sequence>MNSAQVLVGKGNNLREMAKKRQLPPGEAQNFLKEEIIQLQKQLEDQIIVRSALEKAMNYRPLLDDPTYKSLTQPASDLIKEIAVLELEVAYLEKYLLSMYRRTFSKRLSTVAYNG</sequence>
<dbReference type="AlphaFoldDB" id="A0ABD1P8H8"/>
<organism evidence="2 3">
    <name type="scientific">Abeliophyllum distichum</name>
    <dbReference type="NCBI Taxonomy" id="126358"/>
    <lineage>
        <taxon>Eukaryota</taxon>
        <taxon>Viridiplantae</taxon>
        <taxon>Streptophyta</taxon>
        <taxon>Embryophyta</taxon>
        <taxon>Tracheophyta</taxon>
        <taxon>Spermatophyta</taxon>
        <taxon>Magnoliopsida</taxon>
        <taxon>eudicotyledons</taxon>
        <taxon>Gunneridae</taxon>
        <taxon>Pentapetalae</taxon>
        <taxon>asterids</taxon>
        <taxon>lamiids</taxon>
        <taxon>Lamiales</taxon>
        <taxon>Oleaceae</taxon>
        <taxon>Forsythieae</taxon>
        <taxon>Abeliophyllum</taxon>
    </lineage>
</organism>